<keyword evidence="2" id="KW-1185">Reference proteome</keyword>
<dbReference type="Gene3D" id="1.20.1260.10">
    <property type="match status" value="1"/>
</dbReference>
<evidence type="ECO:0000313" key="2">
    <source>
        <dbReference type="Proteomes" id="UP000278962"/>
    </source>
</evidence>
<dbReference type="OrthoDB" id="5245013at2"/>
<dbReference type="RefSeq" id="WP_147448118.1">
    <property type="nucleotide sequence ID" value="NZ_RBIL01000003.1"/>
</dbReference>
<name>A0A660KVH0_9ACTN</name>
<reference evidence="1 2" key="1">
    <citation type="submission" date="2018-10" db="EMBL/GenBank/DDBJ databases">
        <title>Genomic Encyclopedia of Archaeal and Bacterial Type Strains, Phase II (KMG-II): from individual species to whole genera.</title>
        <authorList>
            <person name="Goeker M."/>
        </authorList>
    </citation>
    <scope>NUCLEOTIDE SEQUENCE [LARGE SCALE GENOMIC DNA]</scope>
    <source>
        <strain evidence="1 2">DSM 14954</strain>
    </source>
</reference>
<dbReference type="AlphaFoldDB" id="A0A660KVH0"/>
<dbReference type="EMBL" id="RBIL01000003">
    <property type="protein sequence ID" value="RKQ85058.1"/>
    <property type="molecule type" value="Genomic_DNA"/>
</dbReference>
<evidence type="ECO:0008006" key="3">
    <source>
        <dbReference type="Google" id="ProtNLM"/>
    </source>
</evidence>
<gene>
    <name evidence="1" type="ORF">C8N24_6692</name>
</gene>
<dbReference type="Proteomes" id="UP000278962">
    <property type="component" value="Unassembled WGS sequence"/>
</dbReference>
<sequence>MSVSRSTSHSLRELRDDGGLDQTLQNLLRALTLNLELRSRYRVFEFEATQDGHDDTARMFRDVRAVQDEQIDRLRAALQLHLGAAGESHAL</sequence>
<dbReference type="InterPro" id="IPR012347">
    <property type="entry name" value="Ferritin-like"/>
</dbReference>
<proteinExistence type="predicted"/>
<comment type="caution">
    <text evidence="1">The sequence shown here is derived from an EMBL/GenBank/DDBJ whole genome shotgun (WGS) entry which is preliminary data.</text>
</comment>
<protein>
    <recommendedName>
        <fullName evidence="3">FCD domain-containing protein</fullName>
    </recommendedName>
</protein>
<organism evidence="1 2">
    <name type="scientific">Solirubrobacter pauli</name>
    <dbReference type="NCBI Taxonomy" id="166793"/>
    <lineage>
        <taxon>Bacteria</taxon>
        <taxon>Bacillati</taxon>
        <taxon>Actinomycetota</taxon>
        <taxon>Thermoleophilia</taxon>
        <taxon>Solirubrobacterales</taxon>
        <taxon>Solirubrobacteraceae</taxon>
        <taxon>Solirubrobacter</taxon>
    </lineage>
</organism>
<evidence type="ECO:0000313" key="1">
    <source>
        <dbReference type="EMBL" id="RKQ85058.1"/>
    </source>
</evidence>
<accession>A0A660KVH0</accession>